<evidence type="ECO:0000313" key="11">
    <source>
        <dbReference type="Proteomes" id="UP001595850"/>
    </source>
</evidence>
<feature type="transmembrane region" description="Helical" evidence="8">
    <location>
        <begin position="6"/>
        <end position="28"/>
    </location>
</feature>
<dbReference type="Pfam" id="PF01891">
    <property type="entry name" value="CbiM"/>
    <property type="match status" value="1"/>
</dbReference>
<dbReference type="InterPro" id="IPR002751">
    <property type="entry name" value="CbiM/NikMN"/>
</dbReference>
<reference evidence="11" key="1">
    <citation type="journal article" date="2019" name="Int. J. Syst. Evol. Microbiol.">
        <title>The Global Catalogue of Microorganisms (GCM) 10K type strain sequencing project: providing services to taxonomists for standard genome sequencing and annotation.</title>
        <authorList>
            <consortium name="The Broad Institute Genomics Platform"/>
            <consortium name="The Broad Institute Genome Sequencing Center for Infectious Disease"/>
            <person name="Wu L."/>
            <person name="Ma J."/>
        </authorList>
    </citation>
    <scope>NUCLEOTIDE SEQUENCE [LARGE SCALE GENOMIC DNA]</scope>
    <source>
        <strain evidence="11">TBRC 4489</strain>
    </source>
</reference>
<feature type="domain" description="PDGLE" evidence="9">
    <location>
        <begin position="244"/>
        <end position="330"/>
    </location>
</feature>
<protein>
    <submittedName>
        <fullName evidence="10">Energy-coupling factor ABC transporter permease</fullName>
    </submittedName>
</protein>
<keyword evidence="11" id="KW-1185">Reference proteome</keyword>
<dbReference type="EMBL" id="JBHSBM010000011">
    <property type="protein sequence ID" value="MFC4057660.1"/>
    <property type="molecule type" value="Genomic_DNA"/>
</dbReference>
<evidence type="ECO:0000313" key="10">
    <source>
        <dbReference type="EMBL" id="MFC4057660.1"/>
    </source>
</evidence>
<evidence type="ECO:0000256" key="1">
    <source>
        <dbReference type="ARBA" id="ARBA00004651"/>
    </source>
</evidence>
<comment type="subcellular location">
    <subcellularLocation>
        <location evidence="1">Cell membrane</location>
        <topology evidence="1">Multi-pass membrane protein</topology>
    </subcellularLocation>
</comment>
<evidence type="ECO:0000256" key="2">
    <source>
        <dbReference type="ARBA" id="ARBA00022448"/>
    </source>
</evidence>
<keyword evidence="3" id="KW-1003">Cell membrane</keyword>
<dbReference type="Pfam" id="PF13190">
    <property type="entry name" value="PDGLE"/>
    <property type="match status" value="1"/>
</dbReference>
<organism evidence="10 11">
    <name type="scientific">Planomonospora corallina</name>
    <dbReference type="NCBI Taxonomy" id="1806052"/>
    <lineage>
        <taxon>Bacteria</taxon>
        <taxon>Bacillati</taxon>
        <taxon>Actinomycetota</taxon>
        <taxon>Actinomycetes</taxon>
        <taxon>Streptosporangiales</taxon>
        <taxon>Streptosporangiaceae</taxon>
        <taxon>Planomonospora</taxon>
    </lineage>
</organism>
<keyword evidence="2" id="KW-0813">Transport</keyword>
<evidence type="ECO:0000256" key="7">
    <source>
        <dbReference type="SAM" id="MobiDB-lite"/>
    </source>
</evidence>
<dbReference type="PANTHER" id="PTHR34229">
    <property type="entry name" value="METAL TRANSPORT PROTEIN HI_1621-RELATED"/>
    <property type="match status" value="1"/>
</dbReference>
<dbReference type="PANTHER" id="PTHR34229:SF1">
    <property type="entry name" value="METAL TRANSPORT PROTEIN HI_1621-RELATED"/>
    <property type="match status" value="1"/>
</dbReference>
<sequence length="365" mass="36005">MHVPDGFFNVAVSVSTAAVAAAGVAVCLRGARRELDDRTAPMVGLVAAFVFAVQMLNFPVAAGTSGHLLGGALAAILVGPYAAVLCMAVVLLVQGFFFADGGLTALGVNITLMGLVTVLTGWGVFRLITRVARGRAAVTAASFAAALVSVPASALAFTLLFWIGGTAPIEIGTVAAAMGGVHVLIGIGEGLITAVTVGTVLATRPDLVYGARGLAAPLVLRGAGGESTVVPAAPAPKASPSPARPFLLAGTALTLVLAGAVSFFASGDPDGLEKVADDQGFLDRAGDHALGTWSLADYGEAGGVPVGVAGVIGVVITLAVSGAVAYAARRRKAAAPAGTRGADKADGTRGADGADKVGEVDEVTA</sequence>
<evidence type="ECO:0000259" key="9">
    <source>
        <dbReference type="Pfam" id="PF13190"/>
    </source>
</evidence>
<feature type="transmembrane region" description="Helical" evidence="8">
    <location>
        <begin position="304"/>
        <end position="328"/>
    </location>
</feature>
<feature type="transmembrane region" description="Helical" evidence="8">
    <location>
        <begin position="246"/>
        <end position="265"/>
    </location>
</feature>
<evidence type="ECO:0000256" key="4">
    <source>
        <dbReference type="ARBA" id="ARBA00022692"/>
    </source>
</evidence>
<name>A0ABV8I6V0_9ACTN</name>
<feature type="compositionally biased region" description="Basic and acidic residues" evidence="7">
    <location>
        <begin position="341"/>
        <end position="359"/>
    </location>
</feature>
<dbReference type="InterPro" id="IPR025937">
    <property type="entry name" value="PDGLE_dom"/>
</dbReference>
<gene>
    <name evidence="10" type="ORF">ACFOWE_05110</name>
</gene>
<accession>A0ABV8I6V0</accession>
<dbReference type="Gene3D" id="1.10.1760.20">
    <property type="match status" value="1"/>
</dbReference>
<feature type="region of interest" description="Disordered" evidence="7">
    <location>
        <begin position="334"/>
        <end position="365"/>
    </location>
</feature>
<evidence type="ECO:0000256" key="3">
    <source>
        <dbReference type="ARBA" id="ARBA00022475"/>
    </source>
</evidence>
<keyword evidence="4 8" id="KW-0812">Transmembrane</keyword>
<comment type="caution">
    <text evidence="10">The sequence shown here is derived from an EMBL/GenBank/DDBJ whole genome shotgun (WGS) entry which is preliminary data.</text>
</comment>
<dbReference type="RefSeq" id="WP_377285738.1">
    <property type="nucleotide sequence ID" value="NZ_JBHSBM010000011.1"/>
</dbReference>
<feature type="transmembrane region" description="Helical" evidence="8">
    <location>
        <begin position="40"/>
        <end position="62"/>
    </location>
</feature>
<feature type="transmembrane region" description="Helical" evidence="8">
    <location>
        <begin position="68"/>
        <end position="93"/>
    </location>
</feature>
<proteinExistence type="predicted"/>
<keyword evidence="5 8" id="KW-1133">Transmembrane helix</keyword>
<feature type="transmembrane region" description="Helical" evidence="8">
    <location>
        <begin position="137"/>
        <end position="163"/>
    </location>
</feature>
<feature type="transmembrane region" description="Helical" evidence="8">
    <location>
        <begin position="105"/>
        <end position="125"/>
    </location>
</feature>
<dbReference type="Proteomes" id="UP001595850">
    <property type="component" value="Unassembled WGS sequence"/>
</dbReference>
<keyword evidence="6 8" id="KW-0472">Membrane</keyword>
<evidence type="ECO:0000256" key="5">
    <source>
        <dbReference type="ARBA" id="ARBA00022989"/>
    </source>
</evidence>
<evidence type="ECO:0000256" key="8">
    <source>
        <dbReference type="SAM" id="Phobius"/>
    </source>
</evidence>
<evidence type="ECO:0000256" key="6">
    <source>
        <dbReference type="ARBA" id="ARBA00023136"/>
    </source>
</evidence>